<feature type="transmembrane region" description="Helical" evidence="5">
    <location>
        <begin position="110"/>
        <end position="128"/>
    </location>
</feature>
<reference evidence="8" key="2">
    <citation type="journal article" date="2022" name="Pest Manag. Sci.">
        <title>Glutamicibacter halophytocola-mediated host fitness of potato tuber moth on Solanaceae crops.</title>
        <authorList>
            <person name="Wang W."/>
            <person name="Xiao G."/>
            <person name="Du G."/>
            <person name="Chang L."/>
            <person name="Yang Y."/>
            <person name="Ye J."/>
            <person name="Chen B."/>
        </authorList>
    </citation>
    <scope>NUCLEOTIDE SEQUENCE</scope>
    <source>
        <strain evidence="8">S2</strain>
    </source>
</reference>
<dbReference type="InterPro" id="IPR049453">
    <property type="entry name" value="Memb_transporter_dom"/>
</dbReference>
<protein>
    <submittedName>
        <fullName evidence="8">FUSC family protein</fullName>
    </submittedName>
</protein>
<feature type="domain" description="Integral membrane bound transporter" evidence="6">
    <location>
        <begin position="212"/>
        <end position="340"/>
    </location>
</feature>
<name>A0A5B8IQ78_9MICC</name>
<reference evidence="7 9" key="1">
    <citation type="submission" date="2019-07" db="EMBL/GenBank/DDBJ databases">
        <title>Complete Genome Sequence of drought tolerant Plant Growth-Promoting Rhizobacterium Glutamicibacter halophytocola DR408.</title>
        <authorList>
            <person name="Nishu S.D."/>
            <person name="Lee T.K."/>
        </authorList>
    </citation>
    <scope>NUCLEOTIDE SEQUENCE [LARGE SCALE GENOMIC DNA]</scope>
    <source>
        <strain evidence="7 9">DR408</strain>
    </source>
</reference>
<dbReference type="Proteomes" id="UP000320717">
    <property type="component" value="Chromosome"/>
</dbReference>
<accession>A0A5B8IQ78</accession>
<feature type="transmembrane region" description="Helical" evidence="5">
    <location>
        <begin position="320"/>
        <end position="342"/>
    </location>
</feature>
<dbReference type="OrthoDB" id="4989419at2"/>
<evidence type="ECO:0000256" key="5">
    <source>
        <dbReference type="SAM" id="Phobius"/>
    </source>
</evidence>
<organism evidence="8 10">
    <name type="scientific">Glutamicibacter halophytocola</name>
    <dbReference type="NCBI Taxonomy" id="1933880"/>
    <lineage>
        <taxon>Bacteria</taxon>
        <taxon>Bacillati</taxon>
        <taxon>Actinomycetota</taxon>
        <taxon>Actinomycetes</taxon>
        <taxon>Micrococcales</taxon>
        <taxon>Micrococcaceae</taxon>
        <taxon>Glutamicibacter</taxon>
    </lineage>
</organism>
<feature type="transmembrane region" description="Helical" evidence="5">
    <location>
        <begin position="199"/>
        <end position="219"/>
    </location>
</feature>
<evidence type="ECO:0000256" key="2">
    <source>
        <dbReference type="ARBA" id="ARBA00022692"/>
    </source>
</evidence>
<keyword evidence="2 5" id="KW-0812">Transmembrane</keyword>
<evidence type="ECO:0000313" key="9">
    <source>
        <dbReference type="Proteomes" id="UP000320717"/>
    </source>
</evidence>
<feature type="transmembrane region" description="Helical" evidence="5">
    <location>
        <begin position="87"/>
        <end position="104"/>
    </location>
</feature>
<gene>
    <name evidence="7" type="ORF">FQA45_09535</name>
    <name evidence="8" type="ORF">NUH22_15380</name>
</gene>
<dbReference type="Pfam" id="PF13515">
    <property type="entry name" value="FUSC_2"/>
    <property type="match status" value="1"/>
</dbReference>
<keyword evidence="4 5" id="KW-0472">Membrane</keyword>
<feature type="transmembrane region" description="Helical" evidence="5">
    <location>
        <begin position="135"/>
        <end position="153"/>
    </location>
</feature>
<comment type="subcellular location">
    <subcellularLocation>
        <location evidence="1">Membrane</location>
        <topology evidence="1">Multi-pass membrane protein</topology>
    </subcellularLocation>
</comment>
<dbReference type="AlphaFoldDB" id="A0A5B8IQ78"/>
<evidence type="ECO:0000256" key="4">
    <source>
        <dbReference type="ARBA" id="ARBA00023136"/>
    </source>
</evidence>
<proteinExistence type="predicted"/>
<feature type="transmembrane region" description="Helical" evidence="5">
    <location>
        <begin position="159"/>
        <end position="178"/>
    </location>
</feature>
<evidence type="ECO:0000256" key="1">
    <source>
        <dbReference type="ARBA" id="ARBA00004141"/>
    </source>
</evidence>
<evidence type="ECO:0000256" key="3">
    <source>
        <dbReference type="ARBA" id="ARBA00022989"/>
    </source>
</evidence>
<feature type="transmembrane region" description="Helical" evidence="5">
    <location>
        <begin position="294"/>
        <end position="313"/>
    </location>
</feature>
<dbReference type="EMBL" id="CP102487">
    <property type="protein sequence ID" value="UUX58660.1"/>
    <property type="molecule type" value="Genomic_DNA"/>
</dbReference>
<evidence type="ECO:0000313" key="10">
    <source>
        <dbReference type="Proteomes" id="UP001060018"/>
    </source>
</evidence>
<dbReference type="Proteomes" id="UP001060018">
    <property type="component" value="Chromosome"/>
</dbReference>
<keyword evidence="9" id="KW-1185">Reference proteome</keyword>
<dbReference type="EMBL" id="CP042260">
    <property type="protein sequence ID" value="QDY66548.1"/>
    <property type="molecule type" value="Genomic_DNA"/>
</dbReference>
<dbReference type="GO" id="GO:0016020">
    <property type="term" value="C:membrane"/>
    <property type="evidence" value="ECO:0007669"/>
    <property type="project" value="UniProtKB-SubCell"/>
</dbReference>
<feature type="transmembrane region" description="Helical" evidence="5">
    <location>
        <begin position="255"/>
        <end position="282"/>
    </location>
</feature>
<evidence type="ECO:0000313" key="7">
    <source>
        <dbReference type="EMBL" id="QDY66548.1"/>
    </source>
</evidence>
<evidence type="ECO:0000259" key="6">
    <source>
        <dbReference type="Pfam" id="PF13515"/>
    </source>
</evidence>
<evidence type="ECO:0000313" key="8">
    <source>
        <dbReference type="EMBL" id="UUX58660.1"/>
    </source>
</evidence>
<keyword evidence="3 5" id="KW-1133">Transmembrane helix</keyword>
<dbReference type="RefSeq" id="WP_146276615.1">
    <property type="nucleotide sequence ID" value="NZ_CP042260.1"/>
</dbReference>
<sequence>MGRSTMLLTAIRKSTPKSASFIDWQRFAMAHSPEIRPAVRVGLGLGIPGSVLLATGRTDLLAYAVFGSIVGMYGRAPHRRQRLKNQLLGAAMMLCAGICGIAMAPLGLHGWVLLAGGMFWSAFSSVIADRYGIKPGGAFFPLFAFGALGTLPVGELPAVDGLIAFVATALFSVLLGQADRFEAMGERRRGATAIPWPAILRRARTYLLVIFLAGAVGILLHVEHLQWILAGAAVPLAAGNARGRLRRGAHRLAGTLAGIGALLGISYLAPSEPVIGCLIILLMFPTEAYMARNYGLALSFFTPLIILMLQLANPKIGSQLVWDCAMGNLLGVVVGIAAAAVVERRPSTTKGQRGRIAEIEQQHEPR</sequence>